<sequence>MEEILSSSSSSSLMSFAQETSSTLQQRLQFFLHSRPEWWVYSIFWQAAKDAGGRLVLSLGDGHFRGNKKYASKESNEQNHSKFGFSLERKSLFNEDMDMDRLVEGDHVAEWYYTLSVTRAFAVGDGILGRAFSSGAFIWLTGDHELQIYDCERVKEARMHGIQTFVCVSTPSGVLELGSPDLIGEDWGLVQLAKSVFGADINAGSVPKQANQESQPQIPNRTFSNFFDTGMFSSVQKERASLEKQKESETREEPTGQGRSSSDSGRSDSDAGFTENNTGFKKKGRKPGEKELPLNHVEAERQRRERLNHRFYALRSVVPNVSKMDKASLLADAATYIKELKSKVNELEGKLRAVSKKSRISGNANIYDNQSTSTSTSTMKNHIRPTPNYMSNNQMEVDVKILGSEALVRVQSPDVNYPAARLMDSLRDLEFPVHHASVSKVKELVLQDVVIRVPDGLVTEEVVRAAIFQRMQNSAS</sequence>
<feature type="region of interest" description="Disordered" evidence="7">
    <location>
        <begin position="365"/>
        <end position="390"/>
    </location>
</feature>
<protein>
    <recommendedName>
        <fullName evidence="5">Transcription factor</fullName>
        <shortName evidence="5">bHLH transcription factor</shortName>
    </recommendedName>
    <alternativeName>
        <fullName evidence="5">Basic helix-loop-helix protein</fullName>
    </alternativeName>
</protein>
<evidence type="ECO:0000256" key="6">
    <source>
        <dbReference type="SAM" id="Coils"/>
    </source>
</evidence>
<dbReference type="SMART" id="SM00353">
    <property type="entry name" value="HLH"/>
    <property type="match status" value="1"/>
</dbReference>
<name>A0ABQ9C1M9_9ROSI</name>
<dbReference type="InterPro" id="IPR011598">
    <property type="entry name" value="bHLH_dom"/>
</dbReference>
<keyword evidence="6" id="KW-0175">Coiled coil</keyword>
<evidence type="ECO:0000256" key="2">
    <source>
        <dbReference type="ARBA" id="ARBA00023015"/>
    </source>
</evidence>
<keyword evidence="2 5" id="KW-0805">Transcription regulation</keyword>
<keyword evidence="4 5" id="KW-0539">Nucleus</keyword>
<dbReference type="Pfam" id="PF00010">
    <property type="entry name" value="HLH"/>
    <property type="match status" value="1"/>
</dbReference>
<dbReference type="InterPro" id="IPR036638">
    <property type="entry name" value="HLH_DNA-bd_sf"/>
</dbReference>
<feature type="compositionally biased region" description="Basic and acidic residues" evidence="7">
    <location>
        <begin position="237"/>
        <end position="254"/>
    </location>
</feature>
<keyword evidence="3 5" id="KW-0804">Transcription</keyword>
<dbReference type="PANTHER" id="PTHR11514:SF115">
    <property type="entry name" value="TRANSCRIPTION FACTOR"/>
    <property type="match status" value="1"/>
</dbReference>
<evidence type="ECO:0000256" key="4">
    <source>
        <dbReference type="ARBA" id="ARBA00023242"/>
    </source>
</evidence>
<evidence type="ECO:0000256" key="7">
    <source>
        <dbReference type="SAM" id="MobiDB-lite"/>
    </source>
</evidence>
<evidence type="ECO:0000313" key="10">
    <source>
        <dbReference type="Proteomes" id="UP001141253"/>
    </source>
</evidence>
<dbReference type="PANTHER" id="PTHR11514">
    <property type="entry name" value="MYC"/>
    <property type="match status" value="1"/>
</dbReference>
<dbReference type="EMBL" id="JAPFFI010000005">
    <property type="protein sequence ID" value="KAJ6393437.1"/>
    <property type="molecule type" value="Genomic_DNA"/>
</dbReference>
<reference evidence="9" key="2">
    <citation type="journal article" date="2023" name="Int. J. Mol. Sci.">
        <title>De Novo Assembly and Annotation of 11 Diverse Shrub Willow (Salix) Genomes Reveals Novel Gene Organization in Sex-Linked Regions.</title>
        <authorList>
            <person name="Hyden B."/>
            <person name="Feng K."/>
            <person name="Yates T.B."/>
            <person name="Jawdy S."/>
            <person name="Cereghino C."/>
            <person name="Smart L.B."/>
            <person name="Muchero W."/>
        </authorList>
    </citation>
    <scope>NUCLEOTIDE SEQUENCE</scope>
    <source>
        <tissue evidence="9">Shoot tip</tissue>
    </source>
</reference>
<comment type="subcellular location">
    <subcellularLocation>
        <location evidence="1 5">Nucleus</location>
    </subcellularLocation>
</comment>
<comment type="caution">
    <text evidence="9">The sequence shown here is derived from an EMBL/GenBank/DDBJ whole genome shotgun (WGS) entry which is preliminary data.</text>
</comment>
<keyword evidence="10" id="KW-1185">Reference proteome</keyword>
<dbReference type="SUPFAM" id="SSF47459">
    <property type="entry name" value="HLH, helix-loop-helix DNA-binding domain"/>
    <property type="match status" value="1"/>
</dbReference>
<evidence type="ECO:0000256" key="5">
    <source>
        <dbReference type="RuleBase" id="RU369104"/>
    </source>
</evidence>
<evidence type="ECO:0000313" key="9">
    <source>
        <dbReference type="EMBL" id="KAJ6393437.1"/>
    </source>
</evidence>
<feature type="compositionally biased region" description="Polar residues" evidence="7">
    <location>
        <begin position="365"/>
        <end position="380"/>
    </location>
</feature>
<feature type="coiled-coil region" evidence="6">
    <location>
        <begin position="330"/>
        <end position="357"/>
    </location>
</feature>
<evidence type="ECO:0000259" key="8">
    <source>
        <dbReference type="PROSITE" id="PS50888"/>
    </source>
</evidence>
<feature type="region of interest" description="Disordered" evidence="7">
    <location>
        <begin position="237"/>
        <end position="297"/>
    </location>
</feature>
<dbReference type="Gene3D" id="4.10.280.10">
    <property type="entry name" value="Helix-loop-helix DNA-binding domain"/>
    <property type="match status" value="1"/>
</dbReference>
<dbReference type="Pfam" id="PF14215">
    <property type="entry name" value="bHLH-MYC_N"/>
    <property type="match status" value="1"/>
</dbReference>
<organism evidence="9 10">
    <name type="scientific">Salix suchowensis</name>
    <dbReference type="NCBI Taxonomy" id="1278906"/>
    <lineage>
        <taxon>Eukaryota</taxon>
        <taxon>Viridiplantae</taxon>
        <taxon>Streptophyta</taxon>
        <taxon>Embryophyta</taxon>
        <taxon>Tracheophyta</taxon>
        <taxon>Spermatophyta</taxon>
        <taxon>Magnoliopsida</taxon>
        <taxon>eudicotyledons</taxon>
        <taxon>Gunneridae</taxon>
        <taxon>Pentapetalae</taxon>
        <taxon>rosids</taxon>
        <taxon>fabids</taxon>
        <taxon>Malpighiales</taxon>
        <taxon>Salicaceae</taxon>
        <taxon>Saliceae</taxon>
        <taxon>Salix</taxon>
    </lineage>
</organism>
<gene>
    <name evidence="9" type="ORF">OIU77_022815</name>
</gene>
<evidence type="ECO:0000256" key="1">
    <source>
        <dbReference type="ARBA" id="ARBA00004123"/>
    </source>
</evidence>
<evidence type="ECO:0000256" key="3">
    <source>
        <dbReference type="ARBA" id="ARBA00023163"/>
    </source>
</evidence>
<dbReference type="InterPro" id="IPR025610">
    <property type="entry name" value="MYC/MYB_N"/>
</dbReference>
<feature type="compositionally biased region" description="Basic and acidic residues" evidence="7">
    <location>
        <begin position="286"/>
        <end position="297"/>
    </location>
</feature>
<dbReference type="Proteomes" id="UP001141253">
    <property type="component" value="Chromosome 1"/>
</dbReference>
<dbReference type="InterPro" id="IPR045084">
    <property type="entry name" value="AIB/MYC-like"/>
</dbReference>
<reference evidence="9" key="1">
    <citation type="submission" date="2022-10" db="EMBL/GenBank/DDBJ databases">
        <authorList>
            <person name="Hyden B.L."/>
            <person name="Feng K."/>
            <person name="Yates T."/>
            <person name="Jawdy S."/>
            <person name="Smart L.B."/>
            <person name="Muchero W."/>
        </authorList>
    </citation>
    <scope>NUCLEOTIDE SEQUENCE</scope>
    <source>
        <tissue evidence="9">Shoot tip</tissue>
    </source>
</reference>
<proteinExistence type="predicted"/>
<accession>A0ABQ9C1M9</accession>
<feature type="domain" description="BHLH" evidence="8">
    <location>
        <begin position="291"/>
        <end position="340"/>
    </location>
</feature>
<dbReference type="PROSITE" id="PS50888">
    <property type="entry name" value="BHLH"/>
    <property type="match status" value="1"/>
</dbReference>